<dbReference type="GO" id="GO:0005829">
    <property type="term" value="C:cytosol"/>
    <property type="evidence" value="ECO:0007669"/>
    <property type="project" value="TreeGrafter"/>
</dbReference>
<dbReference type="InterPro" id="IPR008266">
    <property type="entry name" value="Tyr_kinase_AS"/>
</dbReference>
<dbReference type="InterPro" id="IPR011009">
    <property type="entry name" value="Kinase-like_dom_sf"/>
</dbReference>
<dbReference type="GO" id="GO:0004694">
    <property type="term" value="F:eukaryotic translation initiation factor 2alpha kinase activity"/>
    <property type="evidence" value="ECO:0007669"/>
    <property type="project" value="TreeGrafter"/>
</dbReference>
<evidence type="ECO:0000256" key="6">
    <source>
        <dbReference type="ARBA" id="ARBA00048679"/>
    </source>
</evidence>
<evidence type="ECO:0000256" key="1">
    <source>
        <dbReference type="ARBA" id="ARBA00022679"/>
    </source>
</evidence>
<dbReference type="InterPro" id="IPR017441">
    <property type="entry name" value="Protein_kinase_ATP_BS"/>
</dbReference>
<feature type="domain" description="Protein kinase" evidence="9">
    <location>
        <begin position="201"/>
        <end position="545"/>
    </location>
</feature>
<evidence type="ECO:0000256" key="4">
    <source>
        <dbReference type="ARBA" id="ARBA00022840"/>
    </source>
</evidence>
<keyword evidence="4 7" id="KW-0067">ATP-binding</keyword>
<feature type="compositionally biased region" description="Low complexity" evidence="8">
    <location>
        <begin position="294"/>
        <end position="307"/>
    </location>
</feature>
<keyword evidence="1" id="KW-0808">Transferase</keyword>
<dbReference type="InterPro" id="IPR000719">
    <property type="entry name" value="Prot_kinase_dom"/>
</dbReference>
<evidence type="ECO:0000313" key="11">
    <source>
        <dbReference type="Proteomes" id="UP000076078"/>
    </source>
</evidence>
<keyword evidence="3" id="KW-0418">Kinase</keyword>
<dbReference type="OrthoDB" id="21004at2759"/>
<dbReference type="Gene3D" id="3.30.200.20">
    <property type="entry name" value="Phosphorylase Kinase, domain 1"/>
    <property type="match status" value="1"/>
</dbReference>
<dbReference type="InParanoid" id="A0A152A4W2"/>
<dbReference type="OMA" id="QMEFCKY"/>
<dbReference type="GO" id="GO:0005524">
    <property type="term" value="F:ATP binding"/>
    <property type="evidence" value="ECO:0007669"/>
    <property type="project" value="UniProtKB-UniRule"/>
</dbReference>
<reference evidence="10 11" key="1">
    <citation type="submission" date="2015-12" db="EMBL/GenBank/DDBJ databases">
        <title>Dictyostelia acquired genes for synthesis and detection of signals that induce cell-type specialization by lateral gene transfer from prokaryotes.</title>
        <authorList>
            <person name="Gloeckner G."/>
            <person name="Schaap P."/>
        </authorList>
    </citation>
    <scope>NUCLEOTIDE SEQUENCE [LARGE SCALE GENOMIC DNA]</scope>
    <source>
        <strain evidence="10 11">TK</strain>
    </source>
</reference>
<dbReference type="Proteomes" id="UP000076078">
    <property type="component" value="Unassembled WGS sequence"/>
</dbReference>
<feature type="region of interest" description="Disordered" evidence="8">
    <location>
        <begin position="87"/>
        <end position="114"/>
    </location>
</feature>
<dbReference type="STRING" id="361077.A0A152A4W2"/>
<organism evidence="10 11">
    <name type="scientific">Tieghemostelium lacteum</name>
    <name type="common">Slime mold</name>
    <name type="synonym">Dictyostelium lacteum</name>
    <dbReference type="NCBI Taxonomy" id="361077"/>
    <lineage>
        <taxon>Eukaryota</taxon>
        <taxon>Amoebozoa</taxon>
        <taxon>Evosea</taxon>
        <taxon>Eumycetozoa</taxon>
        <taxon>Dictyostelia</taxon>
        <taxon>Dictyosteliales</taxon>
        <taxon>Raperosteliaceae</taxon>
        <taxon>Tieghemostelium</taxon>
    </lineage>
</organism>
<evidence type="ECO:0000256" key="5">
    <source>
        <dbReference type="ARBA" id="ARBA00047899"/>
    </source>
</evidence>
<dbReference type="PROSITE" id="PS50011">
    <property type="entry name" value="PROTEIN_KINASE_DOM"/>
    <property type="match status" value="1"/>
</dbReference>
<dbReference type="GO" id="GO:0005634">
    <property type="term" value="C:nucleus"/>
    <property type="evidence" value="ECO:0007669"/>
    <property type="project" value="TreeGrafter"/>
</dbReference>
<dbReference type="GO" id="GO:1990625">
    <property type="term" value="P:negative regulation of cytoplasmic translational initiation in response to stress"/>
    <property type="evidence" value="ECO:0007669"/>
    <property type="project" value="TreeGrafter"/>
</dbReference>
<evidence type="ECO:0000256" key="7">
    <source>
        <dbReference type="PROSITE-ProRule" id="PRU10141"/>
    </source>
</evidence>
<dbReference type="EMBL" id="LODT01000011">
    <property type="protein sequence ID" value="KYR01270.1"/>
    <property type="molecule type" value="Genomic_DNA"/>
</dbReference>
<comment type="catalytic activity">
    <reaction evidence="6">
        <text>L-seryl-[protein] + ATP = O-phospho-L-seryl-[protein] + ADP + H(+)</text>
        <dbReference type="Rhea" id="RHEA:17989"/>
        <dbReference type="Rhea" id="RHEA-COMP:9863"/>
        <dbReference type="Rhea" id="RHEA-COMP:11604"/>
        <dbReference type="ChEBI" id="CHEBI:15378"/>
        <dbReference type="ChEBI" id="CHEBI:29999"/>
        <dbReference type="ChEBI" id="CHEBI:30616"/>
        <dbReference type="ChEBI" id="CHEBI:83421"/>
        <dbReference type="ChEBI" id="CHEBI:456216"/>
        <dbReference type="EC" id="2.7.11.1"/>
    </reaction>
</comment>
<sequence>MWKAARTPLFLINNGGVNPSTGALVPNLSINDRLNSPNTKLKPINNKQILKGASDNITKLAVSNKDVNHMTQLLTKSGISISSYNNTKQSTTTTTQNSPSTTTNTNSLSSTTLKQSPSLNNLVGLDTTAVASPTSTTNIINTLQSSIDISTFTESCATQTLSSSQELTTATSTSCSSSSGPSMSLIEDSRSRYISRFQNDFQTLSTLGKGGFGIVFKVVNKYDEMEYAVKRIIVNKESPRELEEVKTMARLNHPNIVRYYNSWIEPLNQIDHYGELKSFQNQINMNDEDDEDFTNSSGKSLTKSSNNSTNQYITFNQQFQQHHNQTSTPNNNNIYSLYIQMEFCKYGTLKTLLNQYALNNGSGNNNLSNIAFTREIIKQLLVGIKYIHSQGFVHRDLTPDNIFICESPLNIKIGDFGLSTSVESLNAELANSNRKRKGLGTYLYSSVEQEKGDFYNQKTDLYSAGVIFFELLFQFKTIMERTKLLSSLKQTGSIKQTCMSFYKKFQNESKFIDYLIQPFQYRPYSDQIQIESDNFIELLIQRENL</sequence>
<dbReference type="CDD" id="cd13996">
    <property type="entry name" value="STKc_EIF2AK"/>
    <property type="match status" value="1"/>
</dbReference>
<comment type="catalytic activity">
    <reaction evidence="5">
        <text>L-threonyl-[protein] + ATP = O-phospho-L-threonyl-[protein] + ADP + H(+)</text>
        <dbReference type="Rhea" id="RHEA:46608"/>
        <dbReference type="Rhea" id="RHEA-COMP:11060"/>
        <dbReference type="Rhea" id="RHEA-COMP:11605"/>
        <dbReference type="ChEBI" id="CHEBI:15378"/>
        <dbReference type="ChEBI" id="CHEBI:30013"/>
        <dbReference type="ChEBI" id="CHEBI:30616"/>
        <dbReference type="ChEBI" id="CHEBI:61977"/>
        <dbReference type="ChEBI" id="CHEBI:456216"/>
        <dbReference type="EC" id="2.7.11.1"/>
    </reaction>
</comment>
<keyword evidence="2 7" id="KW-0547">Nucleotide-binding</keyword>
<proteinExistence type="predicted"/>
<dbReference type="PANTHER" id="PTHR11042:SF191">
    <property type="entry name" value="SERINE_THREONINE-PROTEIN KINASE DDB_G0283065-RELATED"/>
    <property type="match status" value="1"/>
</dbReference>
<comment type="caution">
    <text evidence="10">The sequence shown here is derived from an EMBL/GenBank/DDBJ whole genome shotgun (WGS) entry which is preliminary data.</text>
</comment>
<name>A0A152A4W2_TIELA</name>
<dbReference type="PANTHER" id="PTHR11042">
    <property type="entry name" value="EUKARYOTIC TRANSLATION INITIATION FACTOR 2-ALPHA KINASE EIF2-ALPHA KINASE -RELATED"/>
    <property type="match status" value="1"/>
</dbReference>
<feature type="region of interest" description="Disordered" evidence="8">
    <location>
        <begin position="286"/>
        <end position="307"/>
    </location>
</feature>
<accession>A0A152A4W2</accession>
<evidence type="ECO:0000256" key="2">
    <source>
        <dbReference type="ARBA" id="ARBA00022741"/>
    </source>
</evidence>
<protein>
    <recommendedName>
        <fullName evidence="9">Protein kinase domain-containing protein</fullName>
    </recommendedName>
</protein>
<dbReference type="Gene3D" id="1.10.510.10">
    <property type="entry name" value="Transferase(Phosphotransferase) domain 1"/>
    <property type="match status" value="1"/>
</dbReference>
<evidence type="ECO:0000259" key="9">
    <source>
        <dbReference type="PROSITE" id="PS50011"/>
    </source>
</evidence>
<evidence type="ECO:0000313" key="10">
    <source>
        <dbReference type="EMBL" id="KYR01270.1"/>
    </source>
</evidence>
<dbReference type="AlphaFoldDB" id="A0A152A4W2"/>
<feature type="binding site" evidence="7">
    <location>
        <position position="230"/>
    </location>
    <ligand>
        <name>ATP</name>
        <dbReference type="ChEBI" id="CHEBI:30616"/>
    </ligand>
</feature>
<evidence type="ECO:0000256" key="3">
    <source>
        <dbReference type="ARBA" id="ARBA00022777"/>
    </source>
</evidence>
<dbReference type="Pfam" id="PF00069">
    <property type="entry name" value="Pkinase"/>
    <property type="match status" value="2"/>
</dbReference>
<dbReference type="PROSITE" id="PS00107">
    <property type="entry name" value="PROTEIN_KINASE_ATP"/>
    <property type="match status" value="1"/>
</dbReference>
<evidence type="ECO:0000256" key="8">
    <source>
        <dbReference type="SAM" id="MobiDB-lite"/>
    </source>
</evidence>
<gene>
    <name evidence="10" type="ORF">DLAC_02393</name>
</gene>
<dbReference type="SUPFAM" id="SSF56112">
    <property type="entry name" value="Protein kinase-like (PK-like)"/>
    <property type="match status" value="1"/>
</dbReference>
<dbReference type="PROSITE" id="PS00109">
    <property type="entry name" value="PROTEIN_KINASE_TYR"/>
    <property type="match status" value="1"/>
</dbReference>
<keyword evidence="11" id="KW-1185">Reference proteome</keyword>
<dbReference type="InterPro" id="IPR050339">
    <property type="entry name" value="CC_SR_Kinase"/>
</dbReference>